<feature type="chain" id="PRO_5031030300" evidence="1">
    <location>
        <begin position="26"/>
        <end position="234"/>
    </location>
</feature>
<dbReference type="AlphaFoldDB" id="A0A7W8EBI5"/>
<protein>
    <submittedName>
        <fullName evidence="3">Protein-disulfide isomerase</fullName>
    </submittedName>
</protein>
<evidence type="ECO:0000256" key="1">
    <source>
        <dbReference type="SAM" id="SignalP"/>
    </source>
</evidence>
<dbReference type="Pfam" id="PF13462">
    <property type="entry name" value="Thioredoxin_4"/>
    <property type="match status" value="1"/>
</dbReference>
<dbReference type="InterPro" id="IPR012336">
    <property type="entry name" value="Thioredoxin-like_fold"/>
</dbReference>
<sequence length="234" mass="25471">MKLFGFLKIGALALATSLMPLTVQAQFAGAPPSNGLHNLSLLKPPAGSKVAIVVFEDLGCPACAHAHPIELQVAAATHVPILRFDFPIEAHIWTQQGAVCARYIQNKISPKLADEYRSDVFAAQNSIANRDDLQRFTENWLQRHNQRMPFVMDLDGSLANAVHSDFELGRRINVEFTPTIIVVSKDKQQVVCGTGNNSYDDPTRIRSVVDAAVAQTRNAATSAQPAKQAKSGRS</sequence>
<feature type="signal peptide" evidence="1">
    <location>
        <begin position="1"/>
        <end position="25"/>
    </location>
</feature>
<keyword evidence="3" id="KW-0413">Isomerase</keyword>
<evidence type="ECO:0000313" key="4">
    <source>
        <dbReference type="Proteomes" id="UP000584867"/>
    </source>
</evidence>
<dbReference type="SUPFAM" id="SSF52833">
    <property type="entry name" value="Thioredoxin-like"/>
    <property type="match status" value="1"/>
</dbReference>
<dbReference type="InterPro" id="IPR036249">
    <property type="entry name" value="Thioredoxin-like_sf"/>
</dbReference>
<keyword evidence="1" id="KW-0732">Signal</keyword>
<comment type="caution">
    <text evidence="3">The sequence shown here is derived from an EMBL/GenBank/DDBJ whole genome shotgun (WGS) entry which is preliminary data.</text>
</comment>
<proteinExistence type="predicted"/>
<reference evidence="3 4" key="1">
    <citation type="submission" date="2020-08" db="EMBL/GenBank/DDBJ databases">
        <title>Genomic Encyclopedia of Type Strains, Phase IV (KMG-V): Genome sequencing to study the core and pangenomes of soil and plant-associated prokaryotes.</title>
        <authorList>
            <person name="Whitman W."/>
        </authorList>
    </citation>
    <scope>NUCLEOTIDE SEQUENCE [LARGE SCALE GENOMIC DNA]</scope>
    <source>
        <strain evidence="3 4">X5P3</strain>
    </source>
</reference>
<organism evidence="3 4">
    <name type="scientific">Granulicella mallensis</name>
    <dbReference type="NCBI Taxonomy" id="940614"/>
    <lineage>
        <taxon>Bacteria</taxon>
        <taxon>Pseudomonadati</taxon>
        <taxon>Acidobacteriota</taxon>
        <taxon>Terriglobia</taxon>
        <taxon>Terriglobales</taxon>
        <taxon>Acidobacteriaceae</taxon>
        <taxon>Granulicella</taxon>
    </lineage>
</organism>
<evidence type="ECO:0000313" key="3">
    <source>
        <dbReference type="EMBL" id="MBB5065761.1"/>
    </source>
</evidence>
<dbReference type="RefSeq" id="WP_184258729.1">
    <property type="nucleotide sequence ID" value="NZ_JACHIO010000019.1"/>
</dbReference>
<feature type="domain" description="Thioredoxin-like fold" evidence="2">
    <location>
        <begin position="48"/>
        <end position="182"/>
    </location>
</feature>
<dbReference type="GO" id="GO:0016853">
    <property type="term" value="F:isomerase activity"/>
    <property type="evidence" value="ECO:0007669"/>
    <property type="project" value="UniProtKB-KW"/>
</dbReference>
<dbReference type="Gene3D" id="3.40.30.10">
    <property type="entry name" value="Glutaredoxin"/>
    <property type="match status" value="1"/>
</dbReference>
<evidence type="ECO:0000259" key="2">
    <source>
        <dbReference type="Pfam" id="PF13462"/>
    </source>
</evidence>
<dbReference type="EMBL" id="JACHIO010000019">
    <property type="protein sequence ID" value="MBB5065761.1"/>
    <property type="molecule type" value="Genomic_DNA"/>
</dbReference>
<name>A0A7W8EBI5_9BACT</name>
<gene>
    <name evidence="3" type="ORF">HDF15_004131</name>
</gene>
<accession>A0A7W8EBI5</accession>
<dbReference type="Proteomes" id="UP000584867">
    <property type="component" value="Unassembled WGS sequence"/>
</dbReference>